<protein>
    <submittedName>
        <fullName evidence="2">(California timema) hypothetical protein</fullName>
    </submittedName>
</protein>
<accession>A0A7R9IXE2</accession>
<dbReference type="InterPro" id="IPR003495">
    <property type="entry name" value="CobW/HypB/UreG_nucleotide-bd"/>
</dbReference>
<evidence type="ECO:0000313" key="2">
    <source>
        <dbReference type="EMBL" id="CAD7568721.1"/>
    </source>
</evidence>
<dbReference type="AlphaFoldDB" id="A0A7R9IXE2"/>
<sequence length="224" mass="24290">MAGGLVVLTTHTLYPQKLVLSFQQTGDARSQLLGSDRVPGLNPSHAEVNGSLNEAVRQIALADLVIVNKVDLVSPEHVEQLKKEIRSSIASLVLTDSSQLTSDSQHLGERSRNLTSLLALPSLSARLTKIGSAKNRASDTWRENNRVVQLSAPVGQHTRSRCPMYPEKMGGDRPPPSLLRPLKPSLAVCSVASFSSAIVGFHCVRRLHRHSPAMTTCVFSLSLM</sequence>
<gene>
    <name evidence="2" type="ORF">TCMB3V08_LOCUS1476</name>
</gene>
<name>A0A7R9IXE2_TIMCA</name>
<dbReference type="InterPro" id="IPR027417">
    <property type="entry name" value="P-loop_NTPase"/>
</dbReference>
<dbReference type="EMBL" id="OE179407">
    <property type="protein sequence ID" value="CAD7568721.1"/>
    <property type="molecule type" value="Genomic_DNA"/>
</dbReference>
<feature type="domain" description="CobW/HypB/UreG nucleotide-binding" evidence="1">
    <location>
        <begin position="46"/>
        <end position="87"/>
    </location>
</feature>
<evidence type="ECO:0000259" key="1">
    <source>
        <dbReference type="Pfam" id="PF02492"/>
    </source>
</evidence>
<reference evidence="2" key="1">
    <citation type="submission" date="2020-11" db="EMBL/GenBank/DDBJ databases">
        <authorList>
            <person name="Tran Van P."/>
        </authorList>
    </citation>
    <scope>NUCLEOTIDE SEQUENCE</scope>
</reference>
<proteinExistence type="predicted"/>
<organism evidence="2">
    <name type="scientific">Timema californicum</name>
    <name type="common">California timema</name>
    <name type="synonym">Walking stick</name>
    <dbReference type="NCBI Taxonomy" id="61474"/>
    <lineage>
        <taxon>Eukaryota</taxon>
        <taxon>Metazoa</taxon>
        <taxon>Ecdysozoa</taxon>
        <taxon>Arthropoda</taxon>
        <taxon>Hexapoda</taxon>
        <taxon>Insecta</taxon>
        <taxon>Pterygota</taxon>
        <taxon>Neoptera</taxon>
        <taxon>Polyneoptera</taxon>
        <taxon>Phasmatodea</taxon>
        <taxon>Timematodea</taxon>
        <taxon>Timematoidea</taxon>
        <taxon>Timematidae</taxon>
        <taxon>Timema</taxon>
    </lineage>
</organism>
<dbReference type="Pfam" id="PF02492">
    <property type="entry name" value="cobW"/>
    <property type="match status" value="1"/>
</dbReference>
<dbReference type="Gene3D" id="3.40.50.300">
    <property type="entry name" value="P-loop containing nucleotide triphosphate hydrolases"/>
    <property type="match status" value="1"/>
</dbReference>